<evidence type="ECO:0000313" key="7">
    <source>
        <dbReference type="Proteomes" id="UP000291343"/>
    </source>
</evidence>
<dbReference type="InterPro" id="IPR000300">
    <property type="entry name" value="IPPc"/>
</dbReference>
<feature type="compositionally biased region" description="Polar residues" evidence="4">
    <location>
        <begin position="425"/>
        <end position="456"/>
    </location>
</feature>
<name>A0A482WY56_LAOST</name>
<evidence type="ECO:0000313" key="6">
    <source>
        <dbReference type="EMBL" id="RZF38464.1"/>
    </source>
</evidence>
<evidence type="ECO:0000256" key="4">
    <source>
        <dbReference type="SAM" id="MobiDB-lite"/>
    </source>
</evidence>
<dbReference type="Gene3D" id="3.60.10.10">
    <property type="entry name" value="Endonuclease/exonuclease/phosphatase"/>
    <property type="match status" value="1"/>
</dbReference>
<dbReference type="GO" id="GO:0004445">
    <property type="term" value="F:inositol-polyphosphate 5-phosphatase activity"/>
    <property type="evidence" value="ECO:0007669"/>
    <property type="project" value="UniProtKB-EC"/>
</dbReference>
<evidence type="ECO:0000256" key="2">
    <source>
        <dbReference type="ARBA" id="ARBA00022801"/>
    </source>
</evidence>
<dbReference type="EC" id="3.1.3.56" evidence="1"/>
<comment type="caution">
    <text evidence="6">The sequence shown here is derived from an EMBL/GenBank/DDBJ whole genome shotgun (WGS) entry which is preliminary data.</text>
</comment>
<keyword evidence="7" id="KW-1185">Reference proteome</keyword>
<dbReference type="SUPFAM" id="SSF56219">
    <property type="entry name" value="DNase I-like"/>
    <property type="match status" value="1"/>
</dbReference>
<proteinExistence type="inferred from homology"/>
<protein>
    <recommendedName>
        <fullName evidence="1">inositol-polyphosphate 5-phosphatase</fullName>
        <ecNumber evidence="1">3.1.3.56</ecNumber>
    </recommendedName>
</protein>
<dbReference type="Proteomes" id="UP000291343">
    <property type="component" value="Unassembled WGS sequence"/>
</dbReference>
<organism evidence="6 7">
    <name type="scientific">Laodelphax striatellus</name>
    <name type="common">Small brown planthopper</name>
    <name type="synonym">Delphax striatella</name>
    <dbReference type="NCBI Taxonomy" id="195883"/>
    <lineage>
        <taxon>Eukaryota</taxon>
        <taxon>Metazoa</taxon>
        <taxon>Ecdysozoa</taxon>
        <taxon>Arthropoda</taxon>
        <taxon>Hexapoda</taxon>
        <taxon>Insecta</taxon>
        <taxon>Pterygota</taxon>
        <taxon>Neoptera</taxon>
        <taxon>Paraneoptera</taxon>
        <taxon>Hemiptera</taxon>
        <taxon>Auchenorrhyncha</taxon>
        <taxon>Fulgoroidea</taxon>
        <taxon>Delphacidae</taxon>
        <taxon>Criomorphinae</taxon>
        <taxon>Laodelphax</taxon>
    </lineage>
</organism>
<dbReference type="PANTHER" id="PTHR12997:SF2">
    <property type="entry name" value="INOSITOL POLYPHOSPHATE-5-PHOSPHATASE A"/>
    <property type="match status" value="1"/>
</dbReference>
<dbReference type="EMBL" id="QKKF02022267">
    <property type="protein sequence ID" value="RZF38464.1"/>
    <property type="molecule type" value="Genomic_DNA"/>
</dbReference>
<dbReference type="GO" id="GO:0046856">
    <property type="term" value="P:phosphatidylinositol dephosphorylation"/>
    <property type="evidence" value="ECO:0007669"/>
    <property type="project" value="InterPro"/>
</dbReference>
<dbReference type="FunCoup" id="A0A482WY56">
    <property type="interactions" value="241"/>
</dbReference>
<accession>A0A482WY56</accession>
<dbReference type="OrthoDB" id="5780965at2759"/>
<keyword evidence="2" id="KW-0378">Hydrolase</keyword>
<dbReference type="PANTHER" id="PTHR12997">
    <property type="entry name" value="TYPE I INOSITOL-1,4,5-TRISPHOSPHATE 5-PHOSPHATASE"/>
    <property type="match status" value="1"/>
</dbReference>
<evidence type="ECO:0000256" key="3">
    <source>
        <dbReference type="ARBA" id="ARBA00023599"/>
    </source>
</evidence>
<comment type="similarity">
    <text evidence="3">Belongs to the inositol 1,4,5-trisphosphate 5-phosphatase type I family.</text>
</comment>
<evidence type="ECO:0000256" key="1">
    <source>
        <dbReference type="ARBA" id="ARBA00012997"/>
    </source>
</evidence>
<gene>
    <name evidence="6" type="ORF">LSTR_LSTR011954</name>
</gene>
<dbReference type="InterPro" id="IPR039737">
    <property type="entry name" value="INPP5A"/>
</dbReference>
<evidence type="ECO:0000259" key="5">
    <source>
        <dbReference type="SMART" id="SM00128"/>
    </source>
</evidence>
<feature type="region of interest" description="Disordered" evidence="4">
    <location>
        <begin position="623"/>
        <end position="666"/>
    </location>
</feature>
<reference evidence="6 7" key="1">
    <citation type="journal article" date="2017" name="Gigascience">
        <title>Genome sequence of the small brown planthopper, Laodelphax striatellus.</title>
        <authorList>
            <person name="Zhu J."/>
            <person name="Jiang F."/>
            <person name="Wang X."/>
            <person name="Yang P."/>
            <person name="Bao Y."/>
            <person name="Zhao W."/>
            <person name="Wang W."/>
            <person name="Lu H."/>
            <person name="Wang Q."/>
            <person name="Cui N."/>
            <person name="Li J."/>
            <person name="Chen X."/>
            <person name="Luo L."/>
            <person name="Yu J."/>
            <person name="Kang L."/>
            <person name="Cui F."/>
        </authorList>
    </citation>
    <scope>NUCLEOTIDE SEQUENCE [LARGE SCALE GENOMIC DNA]</scope>
    <source>
        <strain evidence="6">Lst14</strain>
    </source>
</reference>
<dbReference type="STRING" id="195883.A0A482WY56"/>
<feature type="compositionally biased region" description="Polar residues" evidence="4">
    <location>
        <begin position="633"/>
        <end position="645"/>
    </location>
</feature>
<feature type="domain" description="Inositol polyphosphate-related phosphatase" evidence="5">
    <location>
        <begin position="5"/>
        <end position="396"/>
    </location>
</feature>
<dbReference type="AlphaFoldDB" id="A0A482WY56"/>
<feature type="region of interest" description="Disordered" evidence="4">
    <location>
        <begin position="425"/>
        <end position="468"/>
    </location>
</feature>
<dbReference type="InParanoid" id="A0A482WY56"/>
<sequence>MAAEKTTPTLLVTANVGSIFEDPSVMLKIWTEEFLSTVARLDPKFVALHCQEVGGKNYEQSMKNVEYFVELLMTSEELRLFDKVRVYLDEDFSSAENFTALGNFYFIHESITDVLIWDFKELNFQAVEGKEVHSGNIEDIPTKEKSKFPQDFFPECKWSRKGFLRTRWNLNGTIFDLVNIHLFHDASNFVAMESFPSVYSKTRQRALEYTLERFHTDDFGPAPFFLFGDFNFRTDTQGVIKKLSEGLNPVKVQSHKNNESTKVLYKDDSTSQVVLTLGKKEFKHLDHQNMFINDSGEWLKEFDREMEEFSNQLFEFPIAFPPSYPFEEDSSNGKQYMQTRCPAWCDRVLLSETAKELVTSIEDADCIEYGLIGSSKCMGDHKPVYLKMHLTSGAGRVVCCESTYLPAGMVVSQCVVSPIPLTADTDPTPNSKDCNDSDSAASPIQNPSIVNSMDGSSNHDSDTKLDKSQNNQTVLFDLNTSIESIVGFNAKGCDDRNSRLYSEGNIRSDVVVSDIKEKPRLNSLKEDAPDCKIYRVTAQDAKFLERYIVKRVQSASIVEVPRSGAIKAGSCRCMSDYGGWRTRSASVSSRNCWRSNSKVKLISDPNLQSSLLRLQSHHSSSDEDWFEEVGDEAQNTSKPSIVSNDNKNDEPEDQCSGAPIDEPSSEPAIQKINSESLHSLNSNKCFPFRCKLSGSKRLSRKYKKRCADSQKLADEKDENCCSLS</sequence>
<dbReference type="SMART" id="SM00128">
    <property type="entry name" value="IPPc"/>
    <property type="match status" value="1"/>
</dbReference>
<dbReference type="InterPro" id="IPR036691">
    <property type="entry name" value="Endo/exonu/phosph_ase_sf"/>
</dbReference>
<dbReference type="Pfam" id="PF22669">
    <property type="entry name" value="Exo_endo_phos2"/>
    <property type="match status" value="1"/>
</dbReference>
<feature type="compositionally biased region" description="Basic and acidic residues" evidence="4">
    <location>
        <begin position="457"/>
        <end position="467"/>
    </location>
</feature>